<dbReference type="PANTHER" id="PTHR13158">
    <property type="match status" value="1"/>
</dbReference>
<dbReference type="EMBL" id="JADPRT010000014">
    <property type="protein sequence ID" value="MBF9072074.1"/>
    <property type="molecule type" value="Genomic_DNA"/>
</dbReference>
<dbReference type="SUPFAM" id="SSF111331">
    <property type="entry name" value="NAD kinase/diacylglycerol kinase-like"/>
    <property type="match status" value="1"/>
</dbReference>
<dbReference type="RefSeq" id="WP_196197234.1">
    <property type="nucleotide sequence ID" value="NZ_JADPRT010000014.1"/>
</dbReference>
<dbReference type="InterPro" id="IPR017438">
    <property type="entry name" value="ATP-NAD_kinase_N"/>
</dbReference>
<accession>A0A931B6M0</accession>
<gene>
    <name evidence="1" type="ORF">I2501_29020</name>
</gene>
<keyword evidence="2" id="KW-1185">Reference proteome</keyword>
<dbReference type="InterPro" id="IPR016064">
    <property type="entry name" value="NAD/diacylglycerol_kinase_sf"/>
</dbReference>
<comment type="caution">
    <text evidence="1">The sequence shown here is derived from an EMBL/GenBank/DDBJ whole genome shotgun (WGS) entry which is preliminary data.</text>
</comment>
<dbReference type="PANTHER" id="PTHR13158:SF5">
    <property type="entry name" value="NAD KINASE 2, MITOCHONDRIAL"/>
    <property type="match status" value="1"/>
</dbReference>
<sequence>MAPSPRTTLAPRVVLVHRRTEREEIVAEQGTWGQAEFVQRMRGVSLDAVQQRHERLGEALRTASAAIPKQWRRGAVLRDDLDRFLFEPEDVVVVVGPDGLVANTAKYLTGQPVIGVNPDPASGWGVLVRHAPQDLAGLLDAVANGSARAEQRTMVRAATAEGDSITALNEVYLGHRGHQSARYRLSLPDGSQEHQSSSGLLIGTGTGATGWCLSASRQRGGGFELPQPTDSALSWFVREAWPSPTTGADLTAGLLSGGQELTILVESEELVVFGDGIEADRLSVGWGQSVTVRTSDRRLRLVL</sequence>
<dbReference type="GO" id="GO:0019674">
    <property type="term" value="P:NAD+ metabolic process"/>
    <property type="evidence" value="ECO:0007669"/>
    <property type="project" value="TreeGrafter"/>
</dbReference>
<keyword evidence="1" id="KW-0808">Transferase</keyword>
<evidence type="ECO:0000313" key="2">
    <source>
        <dbReference type="Proteomes" id="UP000657385"/>
    </source>
</evidence>
<evidence type="ECO:0000313" key="1">
    <source>
        <dbReference type="EMBL" id="MBF9072074.1"/>
    </source>
</evidence>
<keyword evidence="1" id="KW-0418">Kinase</keyword>
<name>A0A931B6M0_9ACTN</name>
<reference evidence="1" key="1">
    <citation type="submission" date="2020-11" db="EMBL/GenBank/DDBJ databases">
        <title>Isolation and identification of active actinomycetes.</title>
        <authorList>
            <person name="Yu B."/>
        </authorList>
    </citation>
    <scope>NUCLEOTIDE SEQUENCE</scope>
    <source>
        <strain evidence="1">NEAU-YB345</strain>
    </source>
</reference>
<protein>
    <submittedName>
        <fullName evidence="1">NAD(+)/NADH kinase</fullName>
    </submittedName>
</protein>
<proteinExistence type="predicted"/>
<dbReference type="Proteomes" id="UP000657385">
    <property type="component" value="Unassembled WGS sequence"/>
</dbReference>
<dbReference type="Gene3D" id="3.40.50.10330">
    <property type="entry name" value="Probable inorganic polyphosphate/atp-NAD kinase, domain 1"/>
    <property type="match status" value="1"/>
</dbReference>
<dbReference type="AlphaFoldDB" id="A0A931B6M0"/>
<organism evidence="1 2">
    <name type="scientific">Streptacidiphilus fuscans</name>
    <dbReference type="NCBI Taxonomy" id="2789292"/>
    <lineage>
        <taxon>Bacteria</taxon>
        <taxon>Bacillati</taxon>
        <taxon>Actinomycetota</taxon>
        <taxon>Actinomycetes</taxon>
        <taxon>Kitasatosporales</taxon>
        <taxon>Streptomycetaceae</taxon>
        <taxon>Streptacidiphilus</taxon>
    </lineage>
</organism>
<dbReference type="GO" id="GO:0003951">
    <property type="term" value="F:NAD+ kinase activity"/>
    <property type="evidence" value="ECO:0007669"/>
    <property type="project" value="TreeGrafter"/>
</dbReference>